<dbReference type="InterPro" id="IPR000073">
    <property type="entry name" value="AB_hydrolase_1"/>
</dbReference>
<dbReference type="Proteomes" id="UP001233673">
    <property type="component" value="Unassembled WGS sequence"/>
</dbReference>
<dbReference type="InterPro" id="IPR013595">
    <property type="entry name" value="Pept_S33_TAP-like_C"/>
</dbReference>
<feature type="domain" description="AB hydrolase-1" evidence="2">
    <location>
        <begin position="91"/>
        <end position="240"/>
    </location>
</feature>
<feature type="chain" id="PRO_5046077546" evidence="1">
    <location>
        <begin position="25"/>
        <end position="644"/>
    </location>
</feature>
<dbReference type="InterPro" id="IPR029058">
    <property type="entry name" value="AB_hydrolase_fold"/>
</dbReference>
<dbReference type="PANTHER" id="PTHR43722">
    <property type="entry name" value="PROLINE IMINOPEPTIDASE"/>
    <property type="match status" value="1"/>
</dbReference>
<dbReference type="PANTHER" id="PTHR43722:SF1">
    <property type="entry name" value="PROLINE IMINOPEPTIDASE"/>
    <property type="match status" value="1"/>
</dbReference>
<keyword evidence="4" id="KW-0378">Hydrolase</keyword>
<evidence type="ECO:0000313" key="5">
    <source>
        <dbReference type="Proteomes" id="UP001233673"/>
    </source>
</evidence>
<sequence>MPLRRPRRAASLLVVALVAVLGLAGCAPEVVDGTIEPFTSTGGDLVGRAPCPASEFECITLTVPADHRAAASPAWEVTFALRPADVEARGVLVTATGGPGSSGIALADLYTSAMDPAITDHYDLVFFDQRGIGRSEPFVCDRALSSFEEVLDASADAGERDGYAAAAERFAGNCFAEAGVAPSDAPLFATAQAAEDLEVFRRWYGAERLVLYGESYGTQFQQAYAAAHPDRVESLVLDGVVDLQTPLRSFAAESARAYSDVLAATLAGCDAEPVCAEDGPGASAAAYDALAAELRAAPRPYDHPLADGGTEERELTLEELEGAAMASLSSPHARRQLQRALNAAAGGDELPLARLAAASAGADPETGEVAVDPSFSPALFYAVECQDYPTVPDGSNGRAELDRWLDSAAADGVAGVRLDDVYYGDLPCLFWPRGEEPVPPPAAIADPPYPLLLLTADTDPNTPAGNARRVLERAPTDAALLVLTGGPHVLYGWGYACVDRAVTRLVTTGRLPARPVTTCTDSLAEAYVPLPPASAAGYDDPWETVDLLLAELLGPSFEAWPGTDALDLGCPAGGSAGYRITMAGAVRIALDGCAWTPGVPVDGVATVADGGTGEVTLDVTLPFAELTLSGDGDLGGTFRGERVR</sequence>
<evidence type="ECO:0000313" key="4">
    <source>
        <dbReference type="EMBL" id="MDP5181168.1"/>
    </source>
</evidence>
<feature type="signal peptide" evidence="1">
    <location>
        <begin position="1"/>
        <end position="24"/>
    </location>
</feature>
<evidence type="ECO:0000259" key="3">
    <source>
        <dbReference type="Pfam" id="PF08386"/>
    </source>
</evidence>
<dbReference type="RefSeq" id="WP_305997942.1">
    <property type="nucleotide sequence ID" value="NZ_JASNFN010000001.1"/>
</dbReference>
<dbReference type="EMBL" id="JASNFN010000001">
    <property type="protein sequence ID" value="MDP5181168.1"/>
    <property type="molecule type" value="Genomic_DNA"/>
</dbReference>
<accession>A0ABT9I6J9</accession>
<name>A0ABT9I6J9_9ACTN</name>
<proteinExistence type="predicted"/>
<evidence type="ECO:0000256" key="1">
    <source>
        <dbReference type="SAM" id="SignalP"/>
    </source>
</evidence>
<dbReference type="PROSITE" id="PS51257">
    <property type="entry name" value="PROKAR_LIPOPROTEIN"/>
    <property type="match status" value="1"/>
</dbReference>
<keyword evidence="5" id="KW-1185">Reference proteome</keyword>
<gene>
    <name evidence="4" type="ORF">QOZ88_00810</name>
</gene>
<reference evidence="5" key="1">
    <citation type="submission" date="2023-05" db="EMBL/GenBank/DDBJ databases">
        <title>Draft genome of Pseudofrankia sp. BMG5.37.</title>
        <authorList>
            <person name="Gtari M."/>
            <person name="Ghodhbane F."/>
            <person name="Sbissi I."/>
        </authorList>
    </citation>
    <scope>NUCLEOTIDE SEQUENCE [LARGE SCALE GENOMIC DNA]</scope>
    <source>
        <strain evidence="5">BMG 814</strain>
    </source>
</reference>
<dbReference type="Pfam" id="PF00561">
    <property type="entry name" value="Abhydrolase_1"/>
    <property type="match status" value="1"/>
</dbReference>
<dbReference type="Gene3D" id="3.40.50.1820">
    <property type="entry name" value="alpha/beta hydrolase"/>
    <property type="match status" value="1"/>
</dbReference>
<dbReference type="SUPFAM" id="SSF53474">
    <property type="entry name" value="alpha/beta-Hydrolases"/>
    <property type="match status" value="1"/>
</dbReference>
<dbReference type="GO" id="GO:0016787">
    <property type="term" value="F:hydrolase activity"/>
    <property type="evidence" value="ECO:0007669"/>
    <property type="project" value="UniProtKB-KW"/>
</dbReference>
<keyword evidence="1" id="KW-0732">Signal</keyword>
<organism evidence="4 5">
    <name type="scientific">Blastococcus carthaginiensis</name>
    <dbReference type="NCBI Taxonomy" id="3050034"/>
    <lineage>
        <taxon>Bacteria</taxon>
        <taxon>Bacillati</taxon>
        <taxon>Actinomycetota</taxon>
        <taxon>Actinomycetes</taxon>
        <taxon>Geodermatophilales</taxon>
        <taxon>Geodermatophilaceae</taxon>
        <taxon>Blastococcus</taxon>
    </lineage>
</organism>
<comment type="caution">
    <text evidence="4">The sequence shown here is derived from an EMBL/GenBank/DDBJ whole genome shotgun (WGS) entry which is preliminary data.</text>
</comment>
<feature type="domain" description="Peptidase S33 tripeptidyl aminopeptidase-like C-terminal" evidence="3">
    <location>
        <begin position="421"/>
        <end position="514"/>
    </location>
</feature>
<protein>
    <submittedName>
        <fullName evidence="4">Alpha/beta fold hydrolase</fullName>
    </submittedName>
</protein>
<evidence type="ECO:0000259" key="2">
    <source>
        <dbReference type="Pfam" id="PF00561"/>
    </source>
</evidence>
<dbReference type="Pfam" id="PF08386">
    <property type="entry name" value="Abhydrolase_4"/>
    <property type="match status" value="1"/>
</dbReference>
<dbReference type="InterPro" id="IPR005944">
    <property type="entry name" value="Pro_iminopeptidase"/>
</dbReference>